<feature type="region of interest" description="Disordered" evidence="1">
    <location>
        <begin position="273"/>
        <end position="338"/>
    </location>
</feature>
<evidence type="ECO:0000313" key="4">
    <source>
        <dbReference type="WBParaSite" id="PSAMB.scaffold3959size16243.g23072.t1"/>
    </source>
</evidence>
<accession>A0A914WHX5</accession>
<dbReference type="Pfam" id="PF20886">
    <property type="entry name" value="PWP3A-B_C"/>
    <property type="match status" value="1"/>
</dbReference>
<feature type="compositionally biased region" description="Low complexity" evidence="1">
    <location>
        <begin position="1"/>
        <end position="43"/>
    </location>
</feature>
<proteinExistence type="predicted"/>
<reference evidence="4" key="1">
    <citation type="submission" date="2022-11" db="UniProtKB">
        <authorList>
            <consortium name="WormBaseParasite"/>
        </authorList>
    </citation>
    <scope>IDENTIFICATION</scope>
</reference>
<feature type="domain" description="PWWP" evidence="2">
    <location>
        <begin position="345"/>
        <end position="474"/>
    </location>
</feature>
<organism evidence="3 4">
    <name type="scientific">Plectus sambesii</name>
    <dbReference type="NCBI Taxonomy" id="2011161"/>
    <lineage>
        <taxon>Eukaryota</taxon>
        <taxon>Metazoa</taxon>
        <taxon>Ecdysozoa</taxon>
        <taxon>Nematoda</taxon>
        <taxon>Chromadorea</taxon>
        <taxon>Plectida</taxon>
        <taxon>Plectina</taxon>
        <taxon>Plectoidea</taxon>
        <taxon>Plectidae</taxon>
        <taxon>Plectus</taxon>
    </lineage>
</organism>
<dbReference type="Proteomes" id="UP000887566">
    <property type="component" value="Unplaced"/>
</dbReference>
<feature type="region of interest" description="Disordered" evidence="1">
    <location>
        <begin position="73"/>
        <end position="152"/>
    </location>
</feature>
<dbReference type="InterPro" id="IPR048795">
    <property type="entry name" value="PWP3A_3B_4_C"/>
</dbReference>
<dbReference type="SUPFAM" id="SSF63748">
    <property type="entry name" value="Tudor/PWWP/MBT"/>
    <property type="match status" value="1"/>
</dbReference>
<feature type="compositionally biased region" description="Low complexity" evidence="1">
    <location>
        <begin position="319"/>
        <end position="329"/>
    </location>
</feature>
<name>A0A914WHX5_9BILA</name>
<evidence type="ECO:0000256" key="1">
    <source>
        <dbReference type="SAM" id="MobiDB-lite"/>
    </source>
</evidence>
<feature type="compositionally biased region" description="Basic and acidic residues" evidence="1">
    <location>
        <begin position="273"/>
        <end position="284"/>
    </location>
</feature>
<feature type="compositionally biased region" description="Basic residues" evidence="1">
    <location>
        <begin position="108"/>
        <end position="125"/>
    </location>
</feature>
<protein>
    <submittedName>
        <fullName evidence="4">PWWP domain-containing protein</fullName>
    </submittedName>
</protein>
<evidence type="ECO:0000259" key="2">
    <source>
        <dbReference type="Pfam" id="PF20886"/>
    </source>
</evidence>
<dbReference type="AlphaFoldDB" id="A0A914WHX5"/>
<dbReference type="WBParaSite" id="PSAMB.scaffold3959size16243.g23072.t1">
    <property type="protein sequence ID" value="PSAMB.scaffold3959size16243.g23072.t1"/>
    <property type="gene ID" value="PSAMB.scaffold3959size16243.g23072"/>
</dbReference>
<keyword evidence="3" id="KW-1185">Reference proteome</keyword>
<sequence length="520" mass="58004">MKKTMTTPTPTTPIGSASSTRRATRNASAAVAEEQSAASQPAVDGPSKDNLSAKLPAEENEWNVLADASVSEPAFAASVPSREDTQLPIRKRRAVTRADGIHEEEAKKQKRSAAKKPKQPKRAAKRSVEGMEVEAEQGTSSGRVSNATDHSDEFVSIEKELKELRSKSGTPNTDYHLAVGDVAWAKYGRWPQWPVLVTGYNRKRREYSYVFLPIKSLPFKEPKHKFRAKKLERFSDKYFDLYNPSDVELAQAVTQAKDIQQGKLDPFSKLAESRDARQVRREAKANGNVEAADAIDSFPRRESMKTPEPDEAESSVQDSDTPPSTSSCATPPPTVLSDDTRLKIAKRRARNEPLVEYALSDECKQHLLAVVRQQVDCPRDAAWRAAKSSKLKMSTVEANAGPICDDDQIERLVDRLLEWLETEMNSSPDASRLPRTARFSYVVSVWLPEAVKFAMQAVWSYSAEVAEETLNKPKEFLEEELLEVRQQMNDVRDVVGMSSNSPFEQLVAAACLTRSNEFVD</sequence>
<evidence type="ECO:0000313" key="3">
    <source>
        <dbReference type="Proteomes" id="UP000887566"/>
    </source>
</evidence>
<feature type="compositionally biased region" description="Polar residues" evidence="1">
    <location>
        <begin position="137"/>
        <end position="148"/>
    </location>
</feature>
<feature type="compositionally biased region" description="Basic and acidic residues" evidence="1">
    <location>
        <begin position="298"/>
        <end position="308"/>
    </location>
</feature>
<feature type="region of interest" description="Disordered" evidence="1">
    <location>
        <begin position="1"/>
        <end position="56"/>
    </location>
</feature>